<evidence type="ECO:0000256" key="1">
    <source>
        <dbReference type="SAM" id="MobiDB-lite"/>
    </source>
</evidence>
<feature type="region of interest" description="Disordered" evidence="1">
    <location>
        <begin position="1"/>
        <end position="112"/>
    </location>
</feature>
<feature type="compositionally biased region" description="Basic and acidic residues" evidence="1">
    <location>
        <begin position="102"/>
        <end position="112"/>
    </location>
</feature>
<evidence type="ECO:0000313" key="2">
    <source>
        <dbReference type="EMBL" id="JAT87211.1"/>
    </source>
</evidence>
<proteinExistence type="predicted"/>
<accession>A0A1E1WK24</accession>
<dbReference type="EMBL" id="GDQN01003843">
    <property type="protein sequence ID" value="JAT87211.1"/>
    <property type="molecule type" value="Transcribed_RNA"/>
</dbReference>
<name>A0A1E1WK24_PECGO</name>
<sequence>QSIMPVRYSRKPPPPTLGHSQLKKPPLADKGTQTEAADFKKLNGQTCVMNDKEQTKVDEKPIDRKDSQNVNKSEKVQETQCNNINIKPNNNDIKDTRRHSKVQTENEKADTL</sequence>
<protein>
    <submittedName>
        <fullName evidence="2">Uncharacterized protein</fullName>
    </submittedName>
</protein>
<dbReference type="OrthoDB" id="425344at2759"/>
<reference evidence="2" key="1">
    <citation type="submission" date="2015-09" db="EMBL/GenBank/DDBJ databases">
        <title>De novo assembly of Pectinophora gossypiella (Pink Bollworm) gut transcriptome.</title>
        <authorList>
            <person name="Tassone E.E."/>
        </authorList>
    </citation>
    <scope>NUCLEOTIDE SEQUENCE</scope>
</reference>
<feature type="compositionally biased region" description="Basic and acidic residues" evidence="1">
    <location>
        <begin position="50"/>
        <end position="77"/>
    </location>
</feature>
<organism evidence="2">
    <name type="scientific">Pectinophora gossypiella</name>
    <name type="common">Cotton pink bollworm</name>
    <name type="synonym">Depressaria gossypiella</name>
    <dbReference type="NCBI Taxonomy" id="13191"/>
    <lineage>
        <taxon>Eukaryota</taxon>
        <taxon>Metazoa</taxon>
        <taxon>Ecdysozoa</taxon>
        <taxon>Arthropoda</taxon>
        <taxon>Hexapoda</taxon>
        <taxon>Insecta</taxon>
        <taxon>Pterygota</taxon>
        <taxon>Neoptera</taxon>
        <taxon>Endopterygota</taxon>
        <taxon>Lepidoptera</taxon>
        <taxon>Glossata</taxon>
        <taxon>Ditrysia</taxon>
        <taxon>Gelechioidea</taxon>
        <taxon>Gelechiidae</taxon>
        <taxon>Apatetrinae</taxon>
        <taxon>Pectinophora</taxon>
    </lineage>
</organism>
<gene>
    <name evidence="2" type="ORF">g.2612</name>
</gene>
<feature type="non-terminal residue" evidence="2">
    <location>
        <position position="1"/>
    </location>
</feature>
<dbReference type="AlphaFoldDB" id="A0A1E1WK24"/>
<feature type="compositionally biased region" description="Low complexity" evidence="1">
    <location>
        <begin position="82"/>
        <end position="91"/>
    </location>
</feature>